<dbReference type="Pfam" id="PF05997">
    <property type="entry name" value="Nop52"/>
    <property type="match status" value="1"/>
</dbReference>
<comment type="caution">
    <text evidence="5">The sequence shown here is derived from an EMBL/GenBank/DDBJ whole genome shotgun (WGS) entry which is preliminary data.</text>
</comment>
<dbReference type="GO" id="GO:0030688">
    <property type="term" value="C:preribosome, small subunit precursor"/>
    <property type="evidence" value="ECO:0007669"/>
    <property type="project" value="InterPro"/>
</dbReference>
<dbReference type="GO" id="GO:0006364">
    <property type="term" value="P:rRNA processing"/>
    <property type="evidence" value="ECO:0007669"/>
    <property type="project" value="UniProtKB-KW"/>
</dbReference>
<evidence type="ECO:0000313" key="5">
    <source>
        <dbReference type="EMBL" id="GIX80260.1"/>
    </source>
</evidence>
<comment type="subcellular location">
    <subcellularLocation>
        <location evidence="1">Nucleus</location>
    </subcellularLocation>
</comment>
<keyword evidence="6" id="KW-1185">Reference proteome</keyword>
<evidence type="ECO:0000256" key="4">
    <source>
        <dbReference type="ARBA" id="ARBA00023242"/>
    </source>
</evidence>
<evidence type="ECO:0000256" key="2">
    <source>
        <dbReference type="ARBA" id="ARBA00006374"/>
    </source>
</evidence>
<comment type="similarity">
    <text evidence="2">Belongs to the RRP1 family.</text>
</comment>
<organism evidence="5 6">
    <name type="scientific">Caerostris darwini</name>
    <dbReference type="NCBI Taxonomy" id="1538125"/>
    <lineage>
        <taxon>Eukaryota</taxon>
        <taxon>Metazoa</taxon>
        <taxon>Ecdysozoa</taxon>
        <taxon>Arthropoda</taxon>
        <taxon>Chelicerata</taxon>
        <taxon>Arachnida</taxon>
        <taxon>Araneae</taxon>
        <taxon>Araneomorphae</taxon>
        <taxon>Entelegynae</taxon>
        <taxon>Araneoidea</taxon>
        <taxon>Araneidae</taxon>
        <taxon>Caerostris</taxon>
    </lineage>
</organism>
<dbReference type="EMBL" id="BPLQ01001276">
    <property type="protein sequence ID" value="GIX80260.1"/>
    <property type="molecule type" value="Genomic_DNA"/>
</dbReference>
<keyword evidence="3" id="KW-0698">rRNA processing</keyword>
<dbReference type="PANTHER" id="PTHR13026:SF0">
    <property type="entry name" value="RIBOSOMAL RNA PROCESSING 1B"/>
    <property type="match status" value="1"/>
</dbReference>
<accession>A0AAV4N604</accession>
<protein>
    <submittedName>
        <fullName evidence="5">Ribosomal RNA processing protein 1 homolog B</fullName>
    </submittedName>
</protein>
<gene>
    <name evidence="5" type="primary">Rrp1b</name>
    <name evidence="5" type="ORF">CDAR_610441</name>
</gene>
<dbReference type="GO" id="GO:0005634">
    <property type="term" value="C:nucleus"/>
    <property type="evidence" value="ECO:0007669"/>
    <property type="project" value="UniProtKB-SubCell"/>
</dbReference>
<reference evidence="5 6" key="1">
    <citation type="submission" date="2021-06" db="EMBL/GenBank/DDBJ databases">
        <title>Caerostris darwini draft genome.</title>
        <authorList>
            <person name="Kono N."/>
            <person name="Arakawa K."/>
        </authorList>
    </citation>
    <scope>NUCLEOTIDE SEQUENCE [LARGE SCALE GENOMIC DNA]</scope>
</reference>
<sequence>MGLTTEAHFAQQLAANQPNVREKALKKIEKWFERISVNSDALNEETFLKIWKGIYYYFWHCDKMLVQEDRADVISKYIHVFKSIEYSFLYIDTFFKTMVKEWHCIDRYRLEKFMMLIRKVLHQGFQLLKNQKWKIKFINKFSKVLKNTVLDPSIDSAPFGLKIHVSDIYMEELAKVGADEVTKKILRKFLLPYCKVLCYSDDPSFLSSVKKDVFLYLINQDADEDTFHEFPVLQFDANAVQKLLLKHANMPNVRRKNMKIIYSIIKAIEDYKNGINAFEKILESQHSNRKLRKRAIEKASLNLLEDEEEYRTAKKSFKRTKKSSKEIEA</sequence>
<evidence type="ECO:0000256" key="3">
    <source>
        <dbReference type="ARBA" id="ARBA00022552"/>
    </source>
</evidence>
<keyword evidence="4" id="KW-0539">Nucleus</keyword>
<dbReference type="AlphaFoldDB" id="A0AAV4N604"/>
<dbReference type="Proteomes" id="UP001054837">
    <property type="component" value="Unassembled WGS sequence"/>
</dbReference>
<proteinExistence type="inferred from homology"/>
<dbReference type="PANTHER" id="PTHR13026">
    <property type="entry name" value="NNP-1 PROTEIN NOVEL NUCLEAR PROTEIN 1 NOP52"/>
    <property type="match status" value="1"/>
</dbReference>
<name>A0AAV4N604_9ARAC</name>
<evidence type="ECO:0000313" key="6">
    <source>
        <dbReference type="Proteomes" id="UP001054837"/>
    </source>
</evidence>
<dbReference type="InterPro" id="IPR010301">
    <property type="entry name" value="RRP1"/>
</dbReference>
<evidence type="ECO:0000256" key="1">
    <source>
        <dbReference type="ARBA" id="ARBA00004123"/>
    </source>
</evidence>